<organism evidence="4 5">
    <name type="scientific">Entomortierella parvispora</name>
    <dbReference type="NCBI Taxonomy" id="205924"/>
    <lineage>
        <taxon>Eukaryota</taxon>
        <taxon>Fungi</taxon>
        <taxon>Fungi incertae sedis</taxon>
        <taxon>Mucoromycota</taxon>
        <taxon>Mortierellomycotina</taxon>
        <taxon>Mortierellomycetes</taxon>
        <taxon>Mortierellales</taxon>
        <taxon>Mortierellaceae</taxon>
        <taxon>Entomortierella</taxon>
    </lineage>
</organism>
<dbReference type="PANTHER" id="PTHR31996:SF2">
    <property type="entry name" value="COILED-COIL DOMAIN-CONTAINING PROTEIN 115"/>
    <property type="match status" value="1"/>
</dbReference>
<feature type="compositionally biased region" description="Polar residues" evidence="3">
    <location>
        <begin position="122"/>
        <end position="133"/>
    </location>
</feature>
<evidence type="ECO:0000313" key="5">
    <source>
        <dbReference type="Proteomes" id="UP000827284"/>
    </source>
</evidence>
<comment type="caution">
    <text evidence="4">The sequence shown here is derived from an EMBL/GenBank/DDBJ whole genome shotgun (WGS) entry which is preliminary data.</text>
</comment>
<feature type="compositionally biased region" description="Low complexity" evidence="3">
    <location>
        <begin position="165"/>
        <end position="183"/>
    </location>
</feature>
<reference evidence="4" key="2">
    <citation type="journal article" date="2022" name="Microbiol. Resour. Announc.">
        <title>Whole-Genome Sequence of Entomortierella parvispora E1425, a Mucoromycotan Fungus Associated with Burkholderiaceae-Related Endosymbiotic Bacteria.</title>
        <authorList>
            <person name="Herlambang A."/>
            <person name="Guo Y."/>
            <person name="Takashima Y."/>
            <person name="Narisawa K."/>
            <person name="Ohta H."/>
            <person name="Nishizawa T."/>
        </authorList>
    </citation>
    <scope>NUCLEOTIDE SEQUENCE</scope>
    <source>
        <strain evidence="4">E1425</strain>
    </source>
</reference>
<evidence type="ECO:0000256" key="1">
    <source>
        <dbReference type="ARBA" id="ARBA00093634"/>
    </source>
</evidence>
<dbReference type="Proteomes" id="UP000827284">
    <property type="component" value="Unassembled WGS sequence"/>
</dbReference>
<dbReference type="GO" id="GO:0070072">
    <property type="term" value="P:vacuolar proton-transporting V-type ATPase complex assembly"/>
    <property type="evidence" value="ECO:0007669"/>
    <property type="project" value="InterPro"/>
</dbReference>
<feature type="coiled-coil region" evidence="2">
    <location>
        <begin position="223"/>
        <end position="250"/>
    </location>
</feature>
<evidence type="ECO:0000256" key="2">
    <source>
        <dbReference type="SAM" id="Coils"/>
    </source>
</evidence>
<reference evidence="4" key="1">
    <citation type="submission" date="2021-11" db="EMBL/GenBank/DDBJ databases">
        <authorList>
            <person name="Herlambang A."/>
            <person name="Guo Y."/>
            <person name="Takashima Y."/>
            <person name="Nishizawa T."/>
        </authorList>
    </citation>
    <scope>NUCLEOTIDE SEQUENCE</scope>
    <source>
        <strain evidence="4">E1425</strain>
    </source>
</reference>
<sequence length="252" mass="28045">MPHIQEQPSQATSDIAISASDVLCQELDQLVLQYMSLVQDYLSAWTRISEKFQEGREQISQAKYIMGPKNVSADCYDLRMKALRGVSVMKGDIQVEDLLARRLSREDSLDSQKDQDKENQETHINPSISSENGFGSGLRRRGGNKTDSSVSSIVSDDELKKKEATQSAMDSSSSSSTGSATAPKAKKKERNPDPLMWFGVFVPGSLRAAQTVFRRGLEDAAQMATVQQKLLTLEKDIRALRLQKEQKDSRVN</sequence>
<dbReference type="PANTHER" id="PTHR31996">
    <property type="entry name" value="COILED-COIL DOMAIN-CONTAINING PROTEIN 115"/>
    <property type="match status" value="1"/>
</dbReference>
<dbReference type="Pfam" id="PF21730">
    <property type="entry name" value="Vma22_CCDC115"/>
    <property type="match status" value="2"/>
</dbReference>
<dbReference type="GO" id="GO:0051082">
    <property type="term" value="F:unfolded protein binding"/>
    <property type="evidence" value="ECO:0007669"/>
    <property type="project" value="TreeGrafter"/>
</dbReference>
<name>A0A9P3LW29_9FUNG</name>
<dbReference type="EMBL" id="BQFW01000007">
    <property type="protein sequence ID" value="GJJ72698.1"/>
    <property type="molecule type" value="Genomic_DNA"/>
</dbReference>
<evidence type="ECO:0000256" key="3">
    <source>
        <dbReference type="SAM" id="MobiDB-lite"/>
    </source>
</evidence>
<evidence type="ECO:0000313" key="4">
    <source>
        <dbReference type="EMBL" id="GJJ72698.1"/>
    </source>
</evidence>
<proteinExistence type="predicted"/>
<protein>
    <recommendedName>
        <fullName evidence="1">Vacuolar ATPase assembly protein VMA22</fullName>
    </recommendedName>
</protein>
<accession>A0A9P3LW29</accession>
<keyword evidence="2" id="KW-0175">Coiled coil</keyword>
<keyword evidence="5" id="KW-1185">Reference proteome</keyword>
<dbReference type="OrthoDB" id="408631at2759"/>
<gene>
    <name evidence="4" type="ORF">EMPS_05056</name>
</gene>
<dbReference type="GO" id="GO:1990871">
    <property type="term" value="C:Vma12-Vma22 assembly complex"/>
    <property type="evidence" value="ECO:0007669"/>
    <property type="project" value="TreeGrafter"/>
</dbReference>
<feature type="compositionally biased region" description="Basic and acidic residues" evidence="3">
    <location>
        <begin position="104"/>
        <end position="121"/>
    </location>
</feature>
<dbReference type="AlphaFoldDB" id="A0A9P3LW29"/>
<dbReference type="InterPro" id="IPR040357">
    <property type="entry name" value="Vma22/CCDC115"/>
</dbReference>
<feature type="region of interest" description="Disordered" evidence="3">
    <location>
        <begin position="104"/>
        <end position="191"/>
    </location>
</feature>